<evidence type="ECO:0000313" key="4">
    <source>
        <dbReference type="EMBL" id="CAG9763470.1"/>
    </source>
</evidence>
<sequence>MLAKTIIIVQLIRLTHLTFHDSGHVTLYNMNSNKSIDLTSISGNTVHFHSSFFEDKQIPPNGNTTFKVVYLGRQEGPVESTLFLHTSNGFIKYKVKAFGTFNNYRVRPIVGVKLPINSTFTPVIYMHNPHSEPIQVYNIWWLAPYMLQNVKTYFSRIKLHNPQEILIVPLEVEVTQGQNIFHPRGHVDFGMGGSMDEPKEVDLCLFNPLKRAIRVHSVSTLSKSIKTQYYNIKINPSEQENKCVNVGTLTLDCNQVIFCKLVIDKVYFREKCPPN</sequence>
<keyword evidence="5" id="KW-1185">Reference proteome</keyword>
<evidence type="ECO:0000313" key="5">
    <source>
        <dbReference type="Proteomes" id="UP001152799"/>
    </source>
</evidence>
<evidence type="ECO:0000259" key="3">
    <source>
        <dbReference type="Pfam" id="PF24495"/>
    </source>
</evidence>
<dbReference type="AlphaFoldDB" id="A0A9N9MFT6"/>
<reference evidence="4" key="1">
    <citation type="submission" date="2022-01" db="EMBL/GenBank/DDBJ databases">
        <authorList>
            <person name="King R."/>
        </authorList>
    </citation>
    <scope>NUCLEOTIDE SEQUENCE</scope>
</reference>
<dbReference type="Pfam" id="PF12371">
    <property type="entry name" value="TMEM131_like_N"/>
    <property type="match status" value="1"/>
</dbReference>
<dbReference type="InterPro" id="IPR022113">
    <property type="entry name" value="TMEM131L_N"/>
</dbReference>
<feature type="chain" id="PRO_5040352128" evidence="1">
    <location>
        <begin position="18"/>
        <end position="275"/>
    </location>
</feature>
<gene>
    <name evidence="4" type="ORF">CEUTPL_LOCUS4133</name>
</gene>
<feature type="domain" description="Transmembrane protein 131-like N-terminal" evidence="2">
    <location>
        <begin position="17"/>
        <end position="86"/>
    </location>
</feature>
<dbReference type="GO" id="GO:0016020">
    <property type="term" value="C:membrane"/>
    <property type="evidence" value="ECO:0007669"/>
    <property type="project" value="TreeGrafter"/>
</dbReference>
<dbReference type="EMBL" id="OU892289">
    <property type="protein sequence ID" value="CAG9763470.1"/>
    <property type="molecule type" value="Genomic_DNA"/>
</dbReference>
<keyword evidence="1" id="KW-0732">Signal</keyword>
<dbReference type="PANTHER" id="PTHR22050">
    <property type="entry name" value="RW1 PROTEIN HOMOLOG"/>
    <property type="match status" value="1"/>
</dbReference>
<organism evidence="4 5">
    <name type="scientific">Ceutorhynchus assimilis</name>
    <name type="common">cabbage seed weevil</name>
    <dbReference type="NCBI Taxonomy" id="467358"/>
    <lineage>
        <taxon>Eukaryota</taxon>
        <taxon>Metazoa</taxon>
        <taxon>Ecdysozoa</taxon>
        <taxon>Arthropoda</taxon>
        <taxon>Hexapoda</taxon>
        <taxon>Insecta</taxon>
        <taxon>Pterygota</taxon>
        <taxon>Neoptera</taxon>
        <taxon>Endopterygota</taxon>
        <taxon>Coleoptera</taxon>
        <taxon>Polyphaga</taxon>
        <taxon>Cucujiformia</taxon>
        <taxon>Curculionidae</taxon>
        <taxon>Ceutorhynchinae</taxon>
        <taxon>Ceutorhynchus</taxon>
    </lineage>
</organism>
<name>A0A9N9MFT6_9CUCU</name>
<evidence type="ECO:0000256" key="1">
    <source>
        <dbReference type="SAM" id="SignalP"/>
    </source>
</evidence>
<evidence type="ECO:0000259" key="2">
    <source>
        <dbReference type="Pfam" id="PF12371"/>
    </source>
</evidence>
<dbReference type="Proteomes" id="UP001152799">
    <property type="component" value="Chromosome 13"/>
</dbReference>
<dbReference type="PANTHER" id="PTHR22050:SF0">
    <property type="entry name" value="TRANSMEMBRANE PROTEIN 131 HOMOLOG"/>
    <property type="match status" value="1"/>
</dbReference>
<proteinExistence type="predicted"/>
<protein>
    <submittedName>
        <fullName evidence="4">Uncharacterized protein</fullName>
    </submittedName>
</protein>
<dbReference type="InterPro" id="IPR039877">
    <property type="entry name" value="TMEM131-like"/>
</dbReference>
<dbReference type="OrthoDB" id="10068192at2759"/>
<dbReference type="Pfam" id="PF24495">
    <property type="entry name" value="Ig_TMEM131_2"/>
    <property type="match status" value="1"/>
</dbReference>
<feature type="domain" description="TMEM131 second Ig-like" evidence="3">
    <location>
        <begin position="104"/>
        <end position="139"/>
    </location>
</feature>
<dbReference type="InterPro" id="IPR056311">
    <property type="entry name" value="TMEM131_Ig_2"/>
</dbReference>
<accession>A0A9N9MFT6</accession>
<feature type="signal peptide" evidence="1">
    <location>
        <begin position="1"/>
        <end position="17"/>
    </location>
</feature>